<feature type="domain" description="Lambda phage tail tube protein N-terminal" evidence="1">
    <location>
        <begin position="24"/>
        <end position="142"/>
    </location>
</feature>
<proteinExistence type="predicted"/>
<dbReference type="InterPro" id="IPR032494">
    <property type="entry name" value="Phage_TTP_N"/>
</dbReference>
<name>T0IN69_9SPHN</name>
<gene>
    <name evidence="2" type="ORF">RLDS_15980</name>
</gene>
<evidence type="ECO:0000259" key="1">
    <source>
        <dbReference type="Pfam" id="PF16461"/>
    </source>
</evidence>
<dbReference type="EMBL" id="ATDP01000097">
    <property type="protein sequence ID" value="EQB13240.1"/>
    <property type="molecule type" value="Genomic_DNA"/>
</dbReference>
<dbReference type="OrthoDB" id="4206561at2"/>
<keyword evidence="3" id="KW-1185">Reference proteome</keyword>
<dbReference type="Pfam" id="PF16461">
    <property type="entry name" value="Phage_TTP_12"/>
    <property type="match status" value="1"/>
</dbReference>
<protein>
    <recommendedName>
        <fullName evidence="1">Lambda phage tail tube protein N-terminal domain-containing protein</fullName>
    </recommendedName>
</protein>
<evidence type="ECO:0000313" key="2">
    <source>
        <dbReference type="EMBL" id="EQB13240.1"/>
    </source>
</evidence>
<evidence type="ECO:0000313" key="3">
    <source>
        <dbReference type="Proteomes" id="UP000015531"/>
    </source>
</evidence>
<dbReference type="PATRIC" id="fig|1331060.3.peg.3065"/>
<dbReference type="RefSeq" id="WP_021226811.1">
    <property type="nucleotide sequence ID" value="NZ_ATDP01000097.1"/>
</dbReference>
<accession>T0IN69</accession>
<dbReference type="AlphaFoldDB" id="T0IN69"/>
<dbReference type="eggNOG" id="ENOG5033CQ6">
    <property type="taxonomic scope" value="Bacteria"/>
</dbReference>
<comment type="caution">
    <text evidence="2">The sequence shown here is derived from an EMBL/GenBank/DDBJ whole genome shotgun (WGS) entry which is preliminary data.</text>
</comment>
<reference evidence="2 3" key="1">
    <citation type="journal article" date="2013" name="Genome Announc.">
        <title>Draft Genome Sequence of Sphingobium lactosutens Strain DS20T, Isolated from a Hexachlorocyclohexane Dumpsite.</title>
        <authorList>
            <person name="Kumar R."/>
            <person name="Dwivedi V."/>
            <person name="Negi V."/>
            <person name="Khurana J.P."/>
            <person name="Lal R."/>
        </authorList>
    </citation>
    <scope>NUCLEOTIDE SEQUENCE [LARGE SCALE GENOMIC DNA]</scope>
    <source>
        <strain evidence="2 3">DS20</strain>
    </source>
</reference>
<sequence>MAGETDAITGFGSEFHLANAAGVLTEVGELIGLEPGSEEWGTTEATHFKSPGRRREYIKTLIETGQGSFQVNWLPGKPTDALISDAHQDPAARAFKIIVPADNEGGTWEIGGHVNVLSRTPTIPMDDRMTCQVTLQFTGERTEAAGA</sequence>
<dbReference type="Proteomes" id="UP000015531">
    <property type="component" value="Unassembled WGS sequence"/>
</dbReference>
<dbReference type="Gene3D" id="4.10.410.40">
    <property type="match status" value="1"/>
</dbReference>
<organism evidence="2 3">
    <name type="scientific">Sphingobium lactosutens DS20</name>
    <dbReference type="NCBI Taxonomy" id="1331060"/>
    <lineage>
        <taxon>Bacteria</taxon>
        <taxon>Pseudomonadati</taxon>
        <taxon>Pseudomonadota</taxon>
        <taxon>Alphaproteobacteria</taxon>
        <taxon>Sphingomonadales</taxon>
        <taxon>Sphingomonadaceae</taxon>
        <taxon>Sphingobium</taxon>
    </lineage>
</organism>